<dbReference type="OrthoDB" id="10065127at2759"/>
<reference evidence="2" key="1">
    <citation type="submission" date="2019-08" db="EMBL/GenBank/DDBJ databases">
        <title>The genome of the North American firefly Photinus pyralis.</title>
        <authorList>
            <consortium name="Photinus pyralis genome working group"/>
            <person name="Fallon T.R."/>
            <person name="Sander Lower S.E."/>
            <person name="Weng J.-K."/>
        </authorList>
    </citation>
    <scope>NUCLEOTIDE SEQUENCE</scope>
    <source>
        <strain evidence="2">TRF0915ILg1</strain>
        <tissue evidence="2">Whole body</tissue>
    </source>
</reference>
<sequence length="99" mass="11769">MYEQSEDLEELENLTFTFSCADKAVGFYADPEYNCQIFHMCDEKGERIPHVCANETSFNQEFRICDWKYNFDCSQAQKWYYLNELTYATDPPKDADETK</sequence>
<accession>A0A8K0GHQ0</accession>
<evidence type="ECO:0000259" key="1">
    <source>
        <dbReference type="PROSITE" id="PS50940"/>
    </source>
</evidence>
<dbReference type="SUPFAM" id="SSF57625">
    <property type="entry name" value="Invertebrate chitin-binding proteins"/>
    <property type="match status" value="1"/>
</dbReference>
<dbReference type="GO" id="GO:0008061">
    <property type="term" value="F:chitin binding"/>
    <property type="evidence" value="ECO:0007669"/>
    <property type="project" value="InterPro"/>
</dbReference>
<comment type="caution">
    <text evidence="2">The sequence shown here is derived from an EMBL/GenBank/DDBJ whole genome shotgun (WGS) entry which is preliminary data.</text>
</comment>
<evidence type="ECO:0000313" key="2">
    <source>
        <dbReference type="EMBL" id="KAF2905010.1"/>
    </source>
</evidence>
<dbReference type="InterPro" id="IPR036508">
    <property type="entry name" value="Chitin-bd_dom_sf"/>
</dbReference>
<dbReference type="AlphaFoldDB" id="A0A8K0GHQ0"/>
<gene>
    <name evidence="2" type="ORF">ILUMI_01167</name>
</gene>
<dbReference type="InterPro" id="IPR002557">
    <property type="entry name" value="Chitin-bd_dom"/>
</dbReference>
<feature type="domain" description="Chitin-binding type-2" evidence="1">
    <location>
        <begin position="17"/>
        <end position="75"/>
    </location>
</feature>
<organism evidence="2 3">
    <name type="scientific">Ignelater luminosus</name>
    <name type="common">Cucubano</name>
    <name type="synonym">Pyrophorus luminosus</name>
    <dbReference type="NCBI Taxonomy" id="2038154"/>
    <lineage>
        <taxon>Eukaryota</taxon>
        <taxon>Metazoa</taxon>
        <taxon>Ecdysozoa</taxon>
        <taxon>Arthropoda</taxon>
        <taxon>Hexapoda</taxon>
        <taxon>Insecta</taxon>
        <taxon>Pterygota</taxon>
        <taxon>Neoptera</taxon>
        <taxon>Endopterygota</taxon>
        <taxon>Coleoptera</taxon>
        <taxon>Polyphaga</taxon>
        <taxon>Elateriformia</taxon>
        <taxon>Elateroidea</taxon>
        <taxon>Elateridae</taxon>
        <taxon>Agrypninae</taxon>
        <taxon>Pyrophorini</taxon>
        <taxon>Ignelater</taxon>
    </lineage>
</organism>
<dbReference type="Pfam" id="PF01607">
    <property type="entry name" value="CBM_14"/>
    <property type="match status" value="1"/>
</dbReference>
<dbReference type="Gene3D" id="2.170.140.10">
    <property type="entry name" value="Chitin binding domain"/>
    <property type="match status" value="1"/>
</dbReference>
<dbReference type="EMBL" id="VTPC01000624">
    <property type="protein sequence ID" value="KAF2905010.1"/>
    <property type="molecule type" value="Genomic_DNA"/>
</dbReference>
<dbReference type="InterPro" id="IPR052976">
    <property type="entry name" value="Scoloptoxin-like"/>
</dbReference>
<dbReference type="SMART" id="SM00494">
    <property type="entry name" value="ChtBD2"/>
    <property type="match status" value="1"/>
</dbReference>
<protein>
    <recommendedName>
        <fullName evidence="1">Chitin-binding type-2 domain-containing protein</fullName>
    </recommendedName>
</protein>
<dbReference type="PROSITE" id="PS50940">
    <property type="entry name" value="CHIT_BIND_II"/>
    <property type="match status" value="1"/>
</dbReference>
<dbReference type="PANTHER" id="PTHR22933">
    <property type="entry name" value="FI18007P1-RELATED"/>
    <property type="match status" value="1"/>
</dbReference>
<name>A0A8K0GHQ0_IGNLU</name>
<dbReference type="GO" id="GO:0005576">
    <property type="term" value="C:extracellular region"/>
    <property type="evidence" value="ECO:0007669"/>
    <property type="project" value="InterPro"/>
</dbReference>
<dbReference type="PANTHER" id="PTHR22933:SF31">
    <property type="entry name" value="FI18007P1"/>
    <property type="match status" value="1"/>
</dbReference>
<proteinExistence type="predicted"/>
<keyword evidence="3" id="KW-1185">Reference proteome</keyword>
<dbReference type="Proteomes" id="UP000801492">
    <property type="component" value="Unassembled WGS sequence"/>
</dbReference>
<evidence type="ECO:0000313" key="3">
    <source>
        <dbReference type="Proteomes" id="UP000801492"/>
    </source>
</evidence>